<evidence type="ECO:0000256" key="2">
    <source>
        <dbReference type="ARBA" id="ARBA00006812"/>
    </source>
</evidence>
<dbReference type="Pfam" id="PF01874">
    <property type="entry name" value="CitG"/>
    <property type="match status" value="1"/>
</dbReference>
<dbReference type="AlphaFoldDB" id="A0A502GNM7"/>
<keyword evidence="5 6" id="KW-0067">ATP-binding</keyword>
<evidence type="ECO:0000256" key="5">
    <source>
        <dbReference type="ARBA" id="ARBA00022840"/>
    </source>
</evidence>
<dbReference type="RefSeq" id="WP_140471411.1">
    <property type="nucleotide sequence ID" value="NZ_RCZD01000003.1"/>
</dbReference>
<gene>
    <name evidence="6 7" type="primary">citG</name>
    <name evidence="7" type="ORF">EAH77_07935</name>
</gene>
<keyword evidence="7" id="KW-0328">Glycosyltransferase</keyword>
<keyword evidence="3 6" id="KW-0808">Transferase</keyword>
<dbReference type="InterPro" id="IPR002736">
    <property type="entry name" value="CitG"/>
</dbReference>
<accession>A0A502GNM7</accession>
<evidence type="ECO:0000256" key="1">
    <source>
        <dbReference type="ARBA" id="ARBA00001210"/>
    </source>
</evidence>
<reference evidence="7 8" key="1">
    <citation type="journal article" date="2019" name="Environ. Microbiol.">
        <title>Species interactions and distinct microbial communities in high Arctic permafrost affected cryosols are associated with the CH4 and CO2 gas fluxes.</title>
        <authorList>
            <person name="Altshuler I."/>
            <person name="Hamel J."/>
            <person name="Turney S."/>
            <person name="Magnuson E."/>
            <person name="Levesque R."/>
            <person name="Greer C."/>
            <person name="Whyte L.G."/>
        </authorList>
    </citation>
    <scope>NUCLEOTIDE SEQUENCE [LARGE SCALE GENOMIC DNA]</scope>
    <source>
        <strain evidence="7 8">E4</strain>
    </source>
</reference>
<evidence type="ECO:0000256" key="3">
    <source>
        <dbReference type="ARBA" id="ARBA00022679"/>
    </source>
</evidence>
<comment type="caution">
    <text evidence="7">The sequence shown here is derived from an EMBL/GenBank/DDBJ whole genome shotgun (WGS) entry which is preliminary data.</text>
</comment>
<keyword evidence="8" id="KW-1185">Reference proteome</keyword>
<proteinExistence type="inferred from homology"/>
<dbReference type="GO" id="GO:0005524">
    <property type="term" value="F:ATP binding"/>
    <property type="evidence" value="ECO:0007669"/>
    <property type="project" value="UniProtKB-KW"/>
</dbReference>
<dbReference type="EC" id="2.4.2.52" evidence="6"/>
<dbReference type="Proteomes" id="UP000317663">
    <property type="component" value="Unassembled WGS sequence"/>
</dbReference>
<name>A0A502GNM7_9GAMM</name>
<dbReference type="HAMAP" id="MF_00397">
    <property type="entry name" value="CitG"/>
    <property type="match status" value="1"/>
</dbReference>
<evidence type="ECO:0000313" key="8">
    <source>
        <dbReference type="Proteomes" id="UP000317663"/>
    </source>
</evidence>
<evidence type="ECO:0000256" key="4">
    <source>
        <dbReference type="ARBA" id="ARBA00022741"/>
    </source>
</evidence>
<dbReference type="GO" id="GO:0016757">
    <property type="term" value="F:glycosyltransferase activity"/>
    <property type="evidence" value="ECO:0007669"/>
    <property type="project" value="UniProtKB-KW"/>
</dbReference>
<evidence type="ECO:0000313" key="7">
    <source>
        <dbReference type="EMBL" id="TPG63481.1"/>
    </source>
</evidence>
<comment type="similarity">
    <text evidence="2 6">Belongs to the CitG/MdcB family.</text>
</comment>
<dbReference type="GO" id="GO:0051191">
    <property type="term" value="P:prosthetic group biosynthetic process"/>
    <property type="evidence" value="ECO:0007669"/>
    <property type="project" value="TreeGrafter"/>
</dbReference>
<dbReference type="PANTHER" id="PTHR30201">
    <property type="entry name" value="TRIPHOSPHORIBOSYL-DEPHOSPHO-COA SYNTHASE"/>
    <property type="match status" value="1"/>
</dbReference>
<protein>
    <recommendedName>
        <fullName evidence="6">Probable 2-(5''-triphosphoribosyl)-3'-dephosphocoenzyme-A synthase</fullName>
        <shortName evidence="6">2-(5''-triphosphoribosyl)-3'-dephospho-CoA synthase</shortName>
        <ecNumber evidence="6">2.4.2.52</ecNumber>
    </recommendedName>
</protein>
<sequence>MPQPENKPPLQAACGPAEWAVLAYQALLNEVNLTPKPGLVDRANSGAHQDMTLQHFYRSADAIAPWFMRFIAEGEGSCQQPEGDILRRLRPLGMGCENAMFTATGGVNTHKGTVFSMGLLCCALGRLHRLGQVINAVSLCQQVAFFCQQMVENELSCAKTSLPQTAGQRLFHLYGLTGARGEAQSGFATVIAHSLPLYRRLTAQGAGQEQALSQTLLLLMSVNADTNVVSRGGLAGLTWLQRRASEVLNDSHRQEATSSVEVFDEQCIARNLSPGGSADLLIVTWFLAQFPE</sequence>
<dbReference type="PANTHER" id="PTHR30201:SF2">
    <property type="entry name" value="2-(5''-TRIPHOSPHORIBOSYL)-3'-DEPHOSPHOCOENZYME-A SYNTHASE"/>
    <property type="match status" value="1"/>
</dbReference>
<dbReference type="EMBL" id="RCZD01000003">
    <property type="protein sequence ID" value="TPG63481.1"/>
    <property type="molecule type" value="Genomic_DNA"/>
</dbReference>
<organism evidence="7 8">
    <name type="scientific">Ewingella americana</name>
    <dbReference type="NCBI Taxonomy" id="41202"/>
    <lineage>
        <taxon>Bacteria</taxon>
        <taxon>Pseudomonadati</taxon>
        <taxon>Pseudomonadota</taxon>
        <taxon>Gammaproteobacteria</taxon>
        <taxon>Enterobacterales</taxon>
        <taxon>Yersiniaceae</taxon>
        <taxon>Ewingella</taxon>
    </lineage>
</organism>
<keyword evidence="4 6" id="KW-0547">Nucleotide-binding</keyword>
<dbReference type="InterPro" id="IPR017551">
    <property type="entry name" value="TriPribosyl-deP-CoA_syn_CitG"/>
</dbReference>
<dbReference type="Gene3D" id="1.10.4200.10">
    <property type="entry name" value="Triphosphoribosyl-dephospho-CoA protein"/>
    <property type="match status" value="1"/>
</dbReference>
<comment type="catalytic activity">
    <reaction evidence="1 6">
        <text>3'-dephospho-CoA + ATP = 2'-(5''-triphospho-alpha-D-ribosyl)-3'-dephospho-CoA + adenine</text>
        <dbReference type="Rhea" id="RHEA:15117"/>
        <dbReference type="ChEBI" id="CHEBI:16708"/>
        <dbReference type="ChEBI" id="CHEBI:30616"/>
        <dbReference type="ChEBI" id="CHEBI:57328"/>
        <dbReference type="ChEBI" id="CHEBI:61378"/>
        <dbReference type="EC" id="2.4.2.52"/>
    </reaction>
</comment>
<dbReference type="NCBIfam" id="TIGR03125">
    <property type="entry name" value="citrate_citG"/>
    <property type="match status" value="1"/>
</dbReference>
<evidence type="ECO:0000256" key="6">
    <source>
        <dbReference type="HAMAP-Rule" id="MF_00397"/>
    </source>
</evidence>
<dbReference type="GO" id="GO:0046917">
    <property type="term" value="F:triphosphoribosyl-dephospho-CoA synthase activity"/>
    <property type="evidence" value="ECO:0007669"/>
    <property type="project" value="UniProtKB-UniRule"/>
</dbReference>
<dbReference type="OrthoDB" id="114886at2"/>